<dbReference type="RefSeq" id="WP_141164509.1">
    <property type="nucleotide sequence ID" value="NZ_VHQG01000004.1"/>
</dbReference>
<evidence type="ECO:0000256" key="6">
    <source>
        <dbReference type="ARBA" id="ARBA00023136"/>
    </source>
</evidence>
<evidence type="ECO:0000256" key="1">
    <source>
        <dbReference type="ARBA" id="ARBA00004651"/>
    </source>
</evidence>
<feature type="region of interest" description="Disordered" evidence="8">
    <location>
        <begin position="110"/>
        <end position="133"/>
    </location>
</feature>
<dbReference type="OrthoDB" id="3175079at2"/>
<feature type="transmembrane region" description="Helical" evidence="9">
    <location>
        <begin position="30"/>
        <end position="49"/>
    </location>
</feature>
<evidence type="ECO:0000256" key="2">
    <source>
        <dbReference type="ARBA" id="ARBA00022448"/>
    </source>
</evidence>
<evidence type="ECO:0000256" key="8">
    <source>
        <dbReference type="SAM" id="MobiDB-lite"/>
    </source>
</evidence>
<evidence type="ECO:0000256" key="4">
    <source>
        <dbReference type="ARBA" id="ARBA00022692"/>
    </source>
</evidence>
<evidence type="ECO:0000256" key="5">
    <source>
        <dbReference type="ARBA" id="ARBA00022989"/>
    </source>
</evidence>
<keyword evidence="11" id="KW-1185">Reference proteome</keyword>
<name>A0A506Y1P5_9MICO</name>
<dbReference type="AlphaFoldDB" id="A0A506Y1P5"/>
<sequence length="133" mass="13640">MTRWLLLAGAIVCEVSATLALDAAQRNPGWFVLVAAGYLGAFLLLPQVLRRGVPLGVAYGLWGASGVALTAVLSAVLFGDPLTPTMLGGIALIIAGVLVVEIGSQRAERQRAERERASGAAATSPDEIAGAES</sequence>
<evidence type="ECO:0000313" key="10">
    <source>
        <dbReference type="EMBL" id="TPW74878.1"/>
    </source>
</evidence>
<feature type="transmembrane region" description="Helical" evidence="9">
    <location>
        <begin position="56"/>
        <end position="79"/>
    </location>
</feature>
<keyword evidence="6 9" id="KW-0472">Membrane</keyword>
<keyword evidence="3" id="KW-1003">Cell membrane</keyword>
<proteinExistence type="inferred from homology"/>
<comment type="caution">
    <text evidence="10">The sequence shown here is derived from an EMBL/GenBank/DDBJ whole genome shotgun (WGS) entry which is preliminary data.</text>
</comment>
<dbReference type="PANTHER" id="PTHR30561">
    <property type="entry name" value="SMR FAMILY PROTON-DEPENDENT DRUG EFFLUX TRANSPORTER SUGE"/>
    <property type="match status" value="1"/>
</dbReference>
<accession>A0A506Y1P5</accession>
<dbReference type="PANTHER" id="PTHR30561:SF1">
    <property type="entry name" value="MULTIDRUG TRANSPORTER EMRE"/>
    <property type="match status" value="1"/>
</dbReference>
<dbReference type="GO" id="GO:0015199">
    <property type="term" value="F:amino-acid betaine transmembrane transporter activity"/>
    <property type="evidence" value="ECO:0007669"/>
    <property type="project" value="TreeGrafter"/>
</dbReference>
<organism evidence="10 11">
    <name type="scientific">Schumannella soli</name>
    <dbReference type="NCBI Taxonomy" id="2590779"/>
    <lineage>
        <taxon>Bacteria</taxon>
        <taxon>Bacillati</taxon>
        <taxon>Actinomycetota</taxon>
        <taxon>Actinomycetes</taxon>
        <taxon>Micrococcales</taxon>
        <taxon>Microbacteriaceae</taxon>
        <taxon>Schumannella</taxon>
    </lineage>
</organism>
<dbReference type="Pfam" id="PF00893">
    <property type="entry name" value="Multi_Drug_Res"/>
    <property type="match status" value="1"/>
</dbReference>
<dbReference type="GO" id="GO:0005886">
    <property type="term" value="C:plasma membrane"/>
    <property type="evidence" value="ECO:0007669"/>
    <property type="project" value="UniProtKB-SubCell"/>
</dbReference>
<comment type="similarity">
    <text evidence="7">Belongs to the drug/metabolite transporter (DMT) superfamily. Small multidrug resistance (SMR) (TC 2.A.7.1) family.</text>
</comment>
<dbReference type="EMBL" id="VHQG01000004">
    <property type="protein sequence ID" value="TPW74878.1"/>
    <property type="molecule type" value="Genomic_DNA"/>
</dbReference>
<keyword evidence="4 7" id="KW-0812">Transmembrane</keyword>
<keyword evidence="5 9" id="KW-1133">Transmembrane helix</keyword>
<dbReference type="GO" id="GO:0031460">
    <property type="term" value="P:glycine betaine transport"/>
    <property type="evidence" value="ECO:0007669"/>
    <property type="project" value="TreeGrafter"/>
</dbReference>
<evidence type="ECO:0000256" key="7">
    <source>
        <dbReference type="RuleBase" id="RU003942"/>
    </source>
</evidence>
<protein>
    <submittedName>
        <fullName evidence="10">Multidrug efflux SMR transporter</fullName>
    </submittedName>
</protein>
<dbReference type="InterPro" id="IPR045324">
    <property type="entry name" value="Small_multidrug_res"/>
</dbReference>
<reference evidence="10 11" key="1">
    <citation type="submission" date="2019-06" db="EMBL/GenBank/DDBJ databases">
        <authorList>
            <person name="Li F."/>
        </authorList>
    </citation>
    <scope>NUCLEOTIDE SEQUENCE [LARGE SCALE GENOMIC DNA]</scope>
    <source>
        <strain evidence="10 11">10F1D-1</strain>
    </source>
</reference>
<evidence type="ECO:0000256" key="3">
    <source>
        <dbReference type="ARBA" id="ARBA00022475"/>
    </source>
</evidence>
<dbReference type="SUPFAM" id="SSF103481">
    <property type="entry name" value="Multidrug resistance efflux transporter EmrE"/>
    <property type="match status" value="1"/>
</dbReference>
<dbReference type="InterPro" id="IPR037185">
    <property type="entry name" value="EmrE-like"/>
</dbReference>
<gene>
    <name evidence="10" type="ORF">FJ657_15030</name>
</gene>
<dbReference type="GO" id="GO:0015220">
    <property type="term" value="F:choline transmembrane transporter activity"/>
    <property type="evidence" value="ECO:0007669"/>
    <property type="project" value="TreeGrafter"/>
</dbReference>
<dbReference type="Proteomes" id="UP000316252">
    <property type="component" value="Unassembled WGS sequence"/>
</dbReference>
<dbReference type="GO" id="GO:0015297">
    <property type="term" value="F:antiporter activity"/>
    <property type="evidence" value="ECO:0007669"/>
    <property type="project" value="TreeGrafter"/>
</dbReference>
<comment type="subcellular location">
    <subcellularLocation>
        <location evidence="1 7">Cell membrane</location>
        <topology evidence="1 7">Multi-pass membrane protein</topology>
    </subcellularLocation>
</comment>
<feature type="transmembrane region" description="Helical" evidence="9">
    <location>
        <begin position="85"/>
        <end position="104"/>
    </location>
</feature>
<evidence type="ECO:0000313" key="11">
    <source>
        <dbReference type="Proteomes" id="UP000316252"/>
    </source>
</evidence>
<keyword evidence="2" id="KW-0813">Transport</keyword>
<dbReference type="InterPro" id="IPR000390">
    <property type="entry name" value="Small_drug/metabolite_transptr"/>
</dbReference>
<dbReference type="Gene3D" id="1.10.3730.20">
    <property type="match status" value="1"/>
</dbReference>
<evidence type="ECO:0000256" key="9">
    <source>
        <dbReference type="SAM" id="Phobius"/>
    </source>
</evidence>